<name>I4AH73_BERLS</name>
<evidence type="ECO:0000256" key="2">
    <source>
        <dbReference type="ARBA" id="ARBA00022603"/>
    </source>
</evidence>
<evidence type="ECO:0000256" key="1">
    <source>
        <dbReference type="ARBA" id="ARBA00011900"/>
    </source>
</evidence>
<keyword evidence="7" id="KW-0378">Hydrolase</keyword>
<sequence length="1306" mass="154107">MDNTTYFAQFTDNTYFNAFFLEYKMQDYFDTDHTEDCKKAFENIKILYSKLDIVELSEAQLEDKFIKNVLIEIGYAYTYQITKKVFGKIHKPDFALFESEEIERISGGKDKSSTENILALCESKAYKVNLDNRETTTKNPHFQLLRYQSDLRINYGFLTNGKKWRFYDITNPKQDKIYFEIDLEWIIQNDDYKAFQYFYYNFYKKQILKLYNKERGVATKEKTFAELNQEYILEVEKDLKELIYGKDSIIEMIGQRLFARYGNEYSIKEIYANSLTFGFRLLFVAYFEGQFRNPVFGMEAVDEFHPLRNLLAFVKMDKHLPEKHNGWNMMKHFFDYLNYGNIDLEMPLLNGGLFAEHKAPLLKLPLVLSNKDIEQILTLLLYHKGNELFQAYRDYKTLSVTHLGNIYEGLLESEFRQAFEGTYYLTFLDGKTEKEGYFDSYDYQEKKKNKKITILEERFYKNDELYLSNQSGNRKTTASYYTPQDITHFMAEESIQKLLKENEEKKKSILDLRLMDNACGSGHFLIASLDVLTSEALKRIENRTDKKLEQTIETEKVTILKTLSQFNPIEYHQIDELRILKRILLKKIIFGVDLNEFAIELTRLSLWLDTFILGTPLSFIEHHIKQGNALIGAKKEELYKSLQTDNNLFADSFKNKVAKIIEDLSELSNLKDTTAEEIAQSKAIYKKLEPSLEKLNLAMNFHTYKRFVPFIFESKAEAQKELDLLNATLTDFEDKIFNKKDAALVEQIEKTAEQFSFFNYEITFAEVFQNGHRGFDLIIGNPPWDKTKFSDADFFSMWRSSYRTMKNKEKEATRQNVLGYKGIQNEYNTKKGFVVFANEYYKNYYPHNAGVGDNNLFRFFIEQNLGLLTKDGTLTYITPSAWIYEDSSINIRKHIFENYQLEFFYQFENKKAIFPDVHRSYKFAVFQITQLDKSKEKRKTLPVRFMQTDTEILYKTEIYDGRKGILEYPYEDIYTLSPLHHALFEIKDQKDLDIIRNAYKRFDIINPSFIDFRNELHMTADRDLFKEQPNDMILYEGKMIHQYTNNLATPNYWIKTEEFEAKLIKTEVNRLINNIYEFVPQEKYKSTKKNTVLSFLGLNEEEELKQFVVFNKDFPRLMYRGIARNTDSRTLIAGIIPSNHTFGHSMFGHIAKKYAFKNGKVVIDEIPLERVLFVQSIFNSMVVDFIIRFMVDINVVKSILMRLPIPQPSDKELSENPIYQKLIKNALLLNLSNTTNLEELKEKVNFKIQKSDIPTTQKRKDKLQAENDLLIAELYGLTKEQLQHLTSPAYFKILNDKNKAYLSLLE</sequence>
<comment type="catalytic activity">
    <reaction evidence="5">
        <text>a 2'-deoxyadenosine in DNA + S-adenosyl-L-methionine = an N(6)-methyl-2'-deoxyadenosine in DNA + S-adenosyl-L-homocysteine + H(+)</text>
        <dbReference type="Rhea" id="RHEA:15197"/>
        <dbReference type="Rhea" id="RHEA-COMP:12418"/>
        <dbReference type="Rhea" id="RHEA-COMP:12419"/>
        <dbReference type="ChEBI" id="CHEBI:15378"/>
        <dbReference type="ChEBI" id="CHEBI:57856"/>
        <dbReference type="ChEBI" id="CHEBI:59789"/>
        <dbReference type="ChEBI" id="CHEBI:90615"/>
        <dbReference type="ChEBI" id="CHEBI:90616"/>
        <dbReference type="EC" id="2.1.1.72"/>
    </reaction>
</comment>
<proteinExistence type="predicted"/>
<reference evidence="8" key="1">
    <citation type="submission" date="2012-06" db="EMBL/GenBank/DDBJ databases">
        <title>The complete genome of Flexibacter litoralis DSM 6794.</title>
        <authorList>
            <person name="Lucas S."/>
            <person name="Copeland A."/>
            <person name="Lapidus A."/>
            <person name="Glavina del Rio T."/>
            <person name="Dalin E."/>
            <person name="Tice H."/>
            <person name="Bruce D."/>
            <person name="Goodwin L."/>
            <person name="Pitluck S."/>
            <person name="Peters L."/>
            <person name="Ovchinnikova G."/>
            <person name="Lu M."/>
            <person name="Kyrpides N."/>
            <person name="Mavromatis K."/>
            <person name="Ivanova N."/>
            <person name="Brettin T."/>
            <person name="Detter J.C."/>
            <person name="Han C."/>
            <person name="Larimer F."/>
            <person name="Land M."/>
            <person name="Hauser L."/>
            <person name="Markowitz V."/>
            <person name="Cheng J.-F."/>
            <person name="Hugenholtz P."/>
            <person name="Woyke T."/>
            <person name="Wu D."/>
            <person name="Spring S."/>
            <person name="Lang E."/>
            <person name="Kopitz M."/>
            <person name="Brambilla E."/>
            <person name="Klenk H.-P."/>
            <person name="Eisen J.A."/>
        </authorList>
    </citation>
    <scope>NUCLEOTIDE SEQUENCE [LARGE SCALE GENOMIC DNA]</scope>
    <source>
        <strain evidence="8">ATCC 23117 / DSM 6794 / NBRC 15988 / NCIMB 1366 / Sio-4</strain>
    </source>
</reference>
<dbReference type="PANTHER" id="PTHR33841:SF1">
    <property type="entry name" value="DNA METHYLTRANSFERASE A"/>
    <property type="match status" value="1"/>
</dbReference>
<feature type="domain" description="Type II methyltransferase M.TaqI-like" evidence="6">
    <location>
        <begin position="832"/>
        <end position="914"/>
    </location>
</feature>
<dbReference type="PANTHER" id="PTHR33841">
    <property type="entry name" value="DNA METHYLTRANSFERASE YEEA-RELATED"/>
    <property type="match status" value="1"/>
</dbReference>
<organism evidence="7 8">
    <name type="scientific">Bernardetia litoralis (strain ATCC 23117 / DSM 6794 / NBRC 15988 / NCIMB 1366 / Fx l1 / Sio-4)</name>
    <name type="common">Flexibacter litoralis</name>
    <dbReference type="NCBI Taxonomy" id="880071"/>
    <lineage>
        <taxon>Bacteria</taxon>
        <taxon>Pseudomonadati</taxon>
        <taxon>Bacteroidota</taxon>
        <taxon>Cytophagia</taxon>
        <taxon>Cytophagales</taxon>
        <taxon>Bernardetiaceae</taxon>
        <taxon>Bernardetia</taxon>
    </lineage>
</organism>
<dbReference type="PRINTS" id="PR00507">
    <property type="entry name" value="N12N6MTFRASE"/>
</dbReference>
<evidence type="ECO:0000313" key="7">
    <source>
        <dbReference type="EMBL" id="AFM03308.1"/>
    </source>
</evidence>
<dbReference type="InterPro" id="IPR029063">
    <property type="entry name" value="SAM-dependent_MTases_sf"/>
</dbReference>
<dbReference type="GO" id="GO:0032259">
    <property type="term" value="P:methylation"/>
    <property type="evidence" value="ECO:0007669"/>
    <property type="project" value="UniProtKB-KW"/>
</dbReference>
<dbReference type="KEGG" id="fli:Fleli_0850"/>
<dbReference type="InterPro" id="IPR011639">
    <property type="entry name" value="MethylTrfase_TaqI-like_dom"/>
</dbReference>
<evidence type="ECO:0000256" key="5">
    <source>
        <dbReference type="ARBA" id="ARBA00047942"/>
    </source>
</evidence>
<evidence type="ECO:0000256" key="4">
    <source>
        <dbReference type="ARBA" id="ARBA00022691"/>
    </source>
</evidence>
<dbReference type="InterPro" id="IPR002052">
    <property type="entry name" value="DNA_methylase_N6_adenine_CS"/>
</dbReference>
<dbReference type="OrthoDB" id="32195at2"/>
<evidence type="ECO:0000256" key="3">
    <source>
        <dbReference type="ARBA" id="ARBA00022679"/>
    </source>
</evidence>
<dbReference type="Gene3D" id="3.40.50.150">
    <property type="entry name" value="Vaccinia Virus protein VP39"/>
    <property type="match status" value="1"/>
</dbReference>
<keyword evidence="7" id="KW-0540">Nuclease</keyword>
<accession>I4AH73</accession>
<keyword evidence="4" id="KW-0949">S-adenosyl-L-methionine</keyword>
<dbReference type="RefSeq" id="WP_014796766.1">
    <property type="nucleotide sequence ID" value="NC_018018.1"/>
</dbReference>
<keyword evidence="3" id="KW-0808">Transferase</keyword>
<dbReference type="EC" id="2.1.1.72" evidence="1"/>
<dbReference type="REBASE" id="49163">
    <property type="entry name" value="Fli6794ORF850P"/>
</dbReference>
<dbReference type="Proteomes" id="UP000006054">
    <property type="component" value="Chromosome"/>
</dbReference>
<keyword evidence="7" id="KW-0255">Endonuclease</keyword>
<dbReference type="GO" id="GO:0006304">
    <property type="term" value="P:DNA modification"/>
    <property type="evidence" value="ECO:0007669"/>
    <property type="project" value="InterPro"/>
</dbReference>
<gene>
    <name evidence="7" type="ordered locus">Fleli_0850</name>
</gene>
<feature type="domain" description="Type II methyltransferase M.TaqI-like" evidence="6">
    <location>
        <begin position="589"/>
        <end position="807"/>
    </location>
</feature>
<dbReference type="EMBL" id="CP003345">
    <property type="protein sequence ID" value="AFM03308.1"/>
    <property type="molecule type" value="Genomic_DNA"/>
</dbReference>
<dbReference type="eggNOG" id="COG1002">
    <property type="taxonomic scope" value="Bacteria"/>
</dbReference>
<dbReference type="PATRIC" id="fig|880071.3.peg.826"/>
<dbReference type="STRING" id="880071.Fleli_0850"/>
<protein>
    <recommendedName>
        <fullName evidence="1">site-specific DNA-methyltransferase (adenine-specific)</fullName>
        <ecNumber evidence="1">2.1.1.72</ecNumber>
    </recommendedName>
</protein>
<dbReference type="HOGENOM" id="CLU_007295_0_0_10"/>
<dbReference type="GO" id="GO:0003676">
    <property type="term" value="F:nucleic acid binding"/>
    <property type="evidence" value="ECO:0007669"/>
    <property type="project" value="InterPro"/>
</dbReference>
<dbReference type="PROSITE" id="PS00092">
    <property type="entry name" value="N6_MTASE"/>
    <property type="match status" value="1"/>
</dbReference>
<dbReference type="Pfam" id="PF07669">
    <property type="entry name" value="Eco57I"/>
    <property type="match status" value="2"/>
</dbReference>
<dbReference type="InterPro" id="IPR050953">
    <property type="entry name" value="N4_N6_ade-DNA_methylase"/>
</dbReference>
<keyword evidence="8" id="KW-1185">Reference proteome</keyword>
<evidence type="ECO:0000313" key="8">
    <source>
        <dbReference type="Proteomes" id="UP000006054"/>
    </source>
</evidence>
<dbReference type="SUPFAM" id="SSF53335">
    <property type="entry name" value="S-adenosyl-L-methionine-dependent methyltransferases"/>
    <property type="match status" value="1"/>
</dbReference>
<evidence type="ECO:0000259" key="6">
    <source>
        <dbReference type="Pfam" id="PF07669"/>
    </source>
</evidence>
<dbReference type="GO" id="GO:0009007">
    <property type="term" value="F:site-specific DNA-methyltransferase (adenine-specific) activity"/>
    <property type="evidence" value="ECO:0007669"/>
    <property type="project" value="UniProtKB-EC"/>
</dbReference>
<keyword evidence="2" id="KW-0489">Methyltransferase</keyword>
<dbReference type="GO" id="GO:0004519">
    <property type="term" value="F:endonuclease activity"/>
    <property type="evidence" value="ECO:0007669"/>
    <property type="project" value="UniProtKB-KW"/>
</dbReference>